<keyword evidence="7" id="KW-1185">Reference proteome</keyword>
<dbReference type="Pfam" id="PF12802">
    <property type="entry name" value="MarR_2"/>
    <property type="match status" value="1"/>
</dbReference>
<dbReference type="SUPFAM" id="SSF46785">
    <property type="entry name" value="Winged helix' DNA-binding domain"/>
    <property type="match status" value="1"/>
</dbReference>
<dbReference type="AlphaFoldDB" id="A0A2D2AY23"/>
<evidence type="ECO:0000256" key="1">
    <source>
        <dbReference type="ARBA" id="ARBA00023015"/>
    </source>
</evidence>
<dbReference type="InterPro" id="IPR000835">
    <property type="entry name" value="HTH_MarR-typ"/>
</dbReference>
<dbReference type="InterPro" id="IPR039422">
    <property type="entry name" value="MarR/SlyA-like"/>
</dbReference>
<evidence type="ECO:0000313" key="6">
    <source>
        <dbReference type="EMBL" id="ATQ42904.1"/>
    </source>
</evidence>
<dbReference type="OrthoDB" id="582199at2"/>
<dbReference type="PRINTS" id="PR00598">
    <property type="entry name" value="HTHMARR"/>
</dbReference>
<keyword evidence="2" id="KW-0238">DNA-binding</keyword>
<dbReference type="Proteomes" id="UP000228945">
    <property type="component" value="Chromosome"/>
</dbReference>
<dbReference type="Gene3D" id="1.10.10.10">
    <property type="entry name" value="Winged helix-like DNA-binding domain superfamily/Winged helix DNA-binding domain"/>
    <property type="match status" value="1"/>
</dbReference>
<evidence type="ECO:0000256" key="4">
    <source>
        <dbReference type="SAM" id="MobiDB-lite"/>
    </source>
</evidence>
<organism evidence="6 7">
    <name type="scientific">Caulobacter mirabilis</name>
    <dbReference type="NCBI Taxonomy" id="69666"/>
    <lineage>
        <taxon>Bacteria</taxon>
        <taxon>Pseudomonadati</taxon>
        <taxon>Pseudomonadota</taxon>
        <taxon>Alphaproteobacteria</taxon>
        <taxon>Caulobacterales</taxon>
        <taxon>Caulobacteraceae</taxon>
        <taxon>Caulobacter</taxon>
    </lineage>
</organism>
<dbReference type="InterPro" id="IPR023187">
    <property type="entry name" value="Tscrpt_reg_MarR-type_CS"/>
</dbReference>
<accession>A0A2D2AY23</accession>
<sequence length="156" mass="17363">MHNPLLMMNLLSAVYWFDEALQTALKREGWPAITRAQSLLFANLAAGEYRASRLARNLGVTRQSISEMLRELETRGLLTTEADPNDRRARVVRFSEESEPLREAARDVLRQLERELKTRIGPEAFGGLIGGLTAEWGAPPDVQAQKPVHPAGSGSR</sequence>
<feature type="domain" description="HTH marR-type" evidence="5">
    <location>
        <begin position="3"/>
        <end position="137"/>
    </location>
</feature>
<evidence type="ECO:0000256" key="3">
    <source>
        <dbReference type="ARBA" id="ARBA00023163"/>
    </source>
</evidence>
<protein>
    <recommendedName>
        <fullName evidence="5">HTH marR-type domain-containing protein</fullName>
    </recommendedName>
</protein>
<dbReference type="PROSITE" id="PS01117">
    <property type="entry name" value="HTH_MARR_1"/>
    <property type="match status" value="1"/>
</dbReference>
<gene>
    <name evidence="6" type="ORF">CSW64_11035</name>
</gene>
<evidence type="ECO:0000313" key="7">
    <source>
        <dbReference type="Proteomes" id="UP000228945"/>
    </source>
</evidence>
<evidence type="ECO:0000259" key="5">
    <source>
        <dbReference type="PROSITE" id="PS50995"/>
    </source>
</evidence>
<feature type="region of interest" description="Disordered" evidence="4">
    <location>
        <begin position="136"/>
        <end position="156"/>
    </location>
</feature>
<dbReference type="InterPro" id="IPR036390">
    <property type="entry name" value="WH_DNA-bd_sf"/>
</dbReference>
<dbReference type="InterPro" id="IPR036388">
    <property type="entry name" value="WH-like_DNA-bd_sf"/>
</dbReference>
<dbReference type="KEGG" id="cmb:CSW64_11035"/>
<evidence type="ECO:0000256" key="2">
    <source>
        <dbReference type="ARBA" id="ARBA00023125"/>
    </source>
</evidence>
<dbReference type="GO" id="GO:0006950">
    <property type="term" value="P:response to stress"/>
    <property type="evidence" value="ECO:0007669"/>
    <property type="project" value="TreeGrafter"/>
</dbReference>
<dbReference type="PANTHER" id="PTHR33164">
    <property type="entry name" value="TRANSCRIPTIONAL REGULATOR, MARR FAMILY"/>
    <property type="match status" value="1"/>
</dbReference>
<proteinExistence type="predicted"/>
<keyword evidence="3" id="KW-0804">Transcription</keyword>
<dbReference type="SMART" id="SM00347">
    <property type="entry name" value="HTH_MARR"/>
    <property type="match status" value="1"/>
</dbReference>
<dbReference type="EMBL" id="CP024201">
    <property type="protein sequence ID" value="ATQ42904.1"/>
    <property type="molecule type" value="Genomic_DNA"/>
</dbReference>
<keyword evidence="1" id="KW-0805">Transcription regulation</keyword>
<dbReference type="PANTHER" id="PTHR33164:SF43">
    <property type="entry name" value="HTH-TYPE TRANSCRIPTIONAL REPRESSOR YETL"/>
    <property type="match status" value="1"/>
</dbReference>
<name>A0A2D2AY23_9CAUL</name>
<reference evidence="6 7" key="1">
    <citation type="submission" date="2017-10" db="EMBL/GenBank/DDBJ databases">
        <title>Genome sequence of Caulobacter mirabilis FWC38.</title>
        <authorList>
            <person name="Fiebig A."/>
            <person name="Crosson S."/>
        </authorList>
    </citation>
    <scope>NUCLEOTIDE SEQUENCE [LARGE SCALE GENOMIC DNA]</scope>
    <source>
        <strain evidence="6 7">FWC 38</strain>
    </source>
</reference>
<dbReference type="GO" id="GO:0003700">
    <property type="term" value="F:DNA-binding transcription factor activity"/>
    <property type="evidence" value="ECO:0007669"/>
    <property type="project" value="InterPro"/>
</dbReference>
<dbReference type="GO" id="GO:0003677">
    <property type="term" value="F:DNA binding"/>
    <property type="evidence" value="ECO:0007669"/>
    <property type="project" value="UniProtKB-KW"/>
</dbReference>
<dbReference type="RefSeq" id="WP_099622156.1">
    <property type="nucleotide sequence ID" value="NZ_CP024201.1"/>
</dbReference>
<dbReference type="PROSITE" id="PS50995">
    <property type="entry name" value="HTH_MARR_2"/>
    <property type="match status" value="1"/>
</dbReference>